<evidence type="ECO:0000256" key="5">
    <source>
        <dbReference type="SAM" id="SignalP"/>
    </source>
</evidence>
<dbReference type="InterPro" id="IPR047589">
    <property type="entry name" value="DUF11_rpt"/>
</dbReference>
<keyword evidence="3 5" id="KW-0732">Signal</keyword>
<feature type="signal peptide" evidence="5">
    <location>
        <begin position="1"/>
        <end position="27"/>
    </location>
</feature>
<feature type="region of interest" description="Disordered" evidence="4">
    <location>
        <begin position="2709"/>
        <end position="2741"/>
    </location>
</feature>
<dbReference type="Pfam" id="PF19403">
    <property type="entry name" value="SpaA_2"/>
    <property type="match status" value="1"/>
</dbReference>
<dbReference type="Pfam" id="PF17210">
    <property type="entry name" value="SdrD_B"/>
    <property type="match status" value="1"/>
</dbReference>
<dbReference type="Pfam" id="PF20009">
    <property type="entry name" value="GEVED"/>
    <property type="match status" value="7"/>
</dbReference>
<feature type="domain" description="GEVED" evidence="8">
    <location>
        <begin position="806"/>
        <end position="882"/>
    </location>
</feature>
<evidence type="ECO:0000259" key="8">
    <source>
        <dbReference type="Pfam" id="PF20009"/>
    </source>
</evidence>
<dbReference type="SUPFAM" id="SSF117074">
    <property type="entry name" value="Hypothetical protein PA1324"/>
    <property type="match status" value="1"/>
</dbReference>
<feature type="domain" description="GEVED" evidence="8">
    <location>
        <begin position="116"/>
        <end position="181"/>
    </location>
</feature>
<feature type="domain" description="GEVED" evidence="8">
    <location>
        <begin position="2399"/>
        <end position="2476"/>
    </location>
</feature>
<feature type="domain" description="GEVED" evidence="8">
    <location>
        <begin position="1911"/>
        <end position="1991"/>
    </location>
</feature>
<evidence type="ECO:0000256" key="2">
    <source>
        <dbReference type="ARBA" id="ARBA00022525"/>
    </source>
</evidence>
<feature type="domain" description="GEVED" evidence="8">
    <location>
        <begin position="1546"/>
        <end position="1622"/>
    </location>
</feature>
<feature type="region of interest" description="Disordered" evidence="4">
    <location>
        <begin position="2335"/>
        <end position="2368"/>
    </location>
</feature>
<dbReference type="GO" id="GO:0005576">
    <property type="term" value="C:extracellular region"/>
    <property type="evidence" value="ECO:0007669"/>
    <property type="project" value="UniProtKB-SubCell"/>
</dbReference>
<dbReference type="InterPro" id="IPR013783">
    <property type="entry name" value="Ig-like_fold"/>
</dbReference>
<feature type="domain" description="GEVED" evidence="8">
    <location>
        <begin position="2769"/>
        <end position="2846"/>
    </location>
</feature>
<feature type="chain" id="PRO_5016386227" evidence="5">
    <location>
        <begin position="28"/>
        <end position="3239"/>
    </location>
</feature>
<dbReference type="InterPro" id="IPR033764">
    <property type="entry name" value="Sdr_B"/>
</dbReference>
<feature type="compositionally biased region" description="Basic and acidic residues" evidence="4">
    <location>
        <begin position="1124"/>
        <end position="1134"/>
    </location>
</feature>
<evidence type="ECO:0000256" key="4">
    <source>
        <dbReference type="SAM" id="MobiDB-lite"/>
    </source>
</evidence>
<keyword evidence="2" id="KW-0964">Secreted</keyword>
<feature type="compositionally biased region" description="Polar residues" evidence="4">
    <location>
        <begin position="2345"/>
        <end position="2355"/>
    </location>
</feature>
<accession>A0A317CHV1</accession>
<dbReference type="RefSeq" id="WP_109822455.1">
    <property type="nucleotide sequence ID" value="NZ_QGKL01000016.1"/>
</dbReference>
<protein>
    <submittedName>
        <fullName evidence="9">Uncharacterized protein</fullName>
    </submittedName>
</protein>
<dbReference type="OrthoDB" id="185324at2"/>
<evidence type="ECO:0000256" key="3">
    <source>
        <dbReference type="ARBA" id="ARBA00022729"/>
    </source>
</evidence>
<evidence type="ECO:0000313" key="9">
    <source>
        <dbReference type="EMBL" id="PWQ97949.1"/>
    </source>
</evidence>
<feature type="domain" description="GEVED" evidence="8">
    <location>
        <begin position="1184"/>
        <end position="1258"/>
    </location>
</feature>
<proteinExistence type="predicted"/>
<evidence type="ECO:0000313" key="10">
    <source>
        <dbReference type="Proteomes" id="UP000245506"/>
    </source>
</evidence>
<dbReference type="EMBL" id="QGKL01000016">
    <property type="protein sequence ID" value="PWQ97949.1"/>
    <property type="molecule type" value="Genomic_DNA"/>
</dbReference>
<sequence length="3239" mass="338825">MKGSFKRIWHVLISLLLCVVFSAQALADDFGDAPASYGDAPTVINANIYLGTTQPDSEAAGQPGNLATNDGVEEDARPSDFTGTNYFARFPLLVETASSYIVPVTVNNTSGSAATLEAWIDFDHSGTFDNDELTTVNVPNGTSGTVDVTWSSLPGIENGSTYIRLRLTDATGAGEVEDHVIGIAFPIPSESPSVTVIPDVSPLECQATVFEDDFNDIPEWTSIAPNRTGFQSIRNWTLTGGGEDTYAIVNNLSGYGSVIYLGNGMVRRIDTPSNLGSGFSFDANNRLTTTINAIELRSDPDDINLGTTEYEADWGPDPLVLSRSFPSEVGKTYRLYFTSIPEASSSQEYLEGIMRVDTPAGSAHFKIPAIPQNGNEADYAIDYAIEFKATSTLSTISFVNYGHFGQDVNNDCNPQTQRSWCTIGGYSSTSFTGSGEAKLDNVKLVESACETGTLTLLKDVTDGSAADTEWTLSAVDGPTTGISGAEGSTSVTNATVFTGTYNLVESNGPSGYVQTGLACTGAVDTDPSDGITIAKDENVICTFTNAVYVAPVLSCPAGYSLLSQTGNASSVIRSNNSDGPERAIGELASNGSNVWTDNPAVKIYNSGGSIDLGLAELVPQNATITVSIGRNGNQSVLEIYTSLDDSTYTLIDTYGDSGTITPTVSDQSLEHISITIPTGGAQYIRFSRNGNSEMYVDGVEYSQICEVAVVAPTTDYGDAPISGTSPNGSGTNNYGAASHTVGNSLFLGASAPDVEAANQPTAMADGDDTDGTNDDDGVSAFSALTAGDASYSIPAANVTASGTGTLHAWIDFNGDGSFESTEHASVSVASGALASDLSWSGQSTMGDAGTTFARFRLTTDVSVVALNPSGLATDGEVEDYSVSVAGPGFPSLDTSVKYCSAVTTDTNFTDYRVAWTYNTPTNTLLADHTSGNWPNNQFDSSVMSAANIQTVGYGMTYGFDSDKQTVIHLSGVDQADADGAFSNGDYIEYEFVTQSIMNLAQLFNGFAFASHNYVENYKISLLLSEDNFATATTLLSDYSVVPASGGYEWIDEATDKPIYLKPNTSYKFRVLFYDANNASAVYWDDFHVSMSVCQDYSDAPTSSYGETSHDIPRDETLFLGTAKADAESGSRDGGDAGVGADGDDTSGATPDDEEGVAAFATITAGDTSYTVLASDITAAGTGTLHAWIDFNGDGAFGNTEYATTSITSGVLASDLNWTGLSTVTAGDTYARFRVTTDPLSATDANTNASDGEIEDYALTIAAIPLLIDTTMSGPQCLATAGLTFTALEFNSVSPADTLQTDYVLPNAGILNNTYIDVHASFDSAPVNTNLTFPRISGRKFAFNTTNDKTVTYRFMEAGTTTPISLNVRMRTTDIDQNERLISATTEIAAVVTNNPTNLSASNDGSNITVSSQPINNSGDVGDIVEFVFINKSSVVITYDATSNNSGFNFDGAGLSSFSEEQCLVEKGDYSDAPVVGTSYGIAKHGESPSLYLGANVDQEYVSIASTNADGDGSDDDGISLFPVLSAGDTNYTIPAANVTSSGTGTLHAWIDFDGDGVFSSTEYTSALVNSGALATDLIWTGQSTMAAGTSFARFRLTTDSNVTATTPDGSASDGEVEDYAVTISSEPPVIASCDANPLGYVDINFTSIINDIGAGTGRTWTYPAAINYLGEDVDINVEVLSLAGGTDFDTVDLTTPKIARTILTSISQPTPNESFAEIQWTFTRSSDGTPIAISTEVEFLDIDLASTQRLESILVNRADYDGYTLTSDSTVSVSSDGTVDRFDGTIDADNLPSQAILLKLVNRTSLKWTQGMELRGTGGSGRAGFRVNVSSFSNVGCDRYDYSDAAGYLDTYHNAFSTLRMGAGITAEAAALATADADGDADDGVVLPTLTQGLTTTIDVAISEESTGDAYLQAWIDFDGNNVFDASEQIAIDLQDIGTGANAGDGIITISVTPPVTAVSSQTVARFRWSTEIGLDSTTPSLNGEVEDYALTIAAGPSWPIPPVTGPGDGGRCLLTHHQNTGVNADPDSFYTISDHMNPSTLFKVGPWGVSDGTVEGLTADVANGVFYALNGDRNDTLVLGNIDFSIGSFSDITTSAVGSLSHSVYGTLDIAGSRAIAHRPGTNEVWVAAYSTQPSNNISDSDAYLFKMSTTTGNVISGAFAGEDYMVIDLSPYDVLVNAGTKATIEALTFYESAPNMLYGVVSTHVNSATTNAGHLFAVDLSLSTPQAVLAPNNLSGVAYTSGSAPVSAYYDIEGMSFDTNGDLVIVSANVGGTNASTLSNVDLATGTASGTRSIITGDWEGIVCSTAIPLARDYGDAPASYLDASHAVPDTPTVYLGSVAPDSDSQSQNAVNSGSDGTGDDLDGKDDEDAYDIVPAIWTTQSSYRLRVDCSDQGAFVAGWVDFNKNGVFDTGERNTDYPTTCNVNGNVTLNWIGLSGLSDGNTYARLRIASDSDEASTATGVASDGEVEDYPVTIQTPSAAPGACVGVTSWMDTTGQAAYPDPNWLIDWSARGLSATVNFSTTMTGTNRKWVGSPKTFTDTTFISAFGSRGIGIGVNYPDDLSGTGSTIANIVFSDALPANTYMVVRDIDATDESMVFSNNNLGSLPIPSLWETANPLNSNANSPSLFGSWDSTLQRISTLSNGPNNDQEAYVFPVTGLKTLTVAYQTYAGAANVGFVSCIPQDYGDAPDQYSTLLASGGPQHGTINGVYLGSTAPDNDSDGQPSSSADGDGTDEDGVSALPTLTAADRIYQVTVSANNDTLLAANLVAWIDFDGNGSFDADEAAIRSVPAGSNNADITLKWSNIPIDIQAGDSYLRLRLTTDSLNNRESDGSKLDGEVEDYALTIVSAGANLSGRVYIDANSNAAEDGGESGISGTVVVIRNTSTGVCRSVNTGGSGHYTFVDVDNGSYEIYQAHGETTPVPQSCATASANNPVGYQSTTADILTVTVAGSNIVDQDFGEVAGATSTTGVNTGVGITFEPDHQSEVLPGNVIFYSHVFTTQAEGTVVFSTDESGNNATGWSHLLYRDTNCDGSLNGTEGNTPITGMNLGVGAGGQLCIIDKVYAPANAPAQDRYTVETTATFNYAGGMLPSTTLSVSDLTITGQAATPLPTPTIPAIGASRLELTKTVENMSEVIAQGLIEGALETSSLNQAKPGDVLRYRIYYRNTGIGSITDLKVNDSVPVYTDLILASATCENTPASLTCTPASSSAAVNWIFVGSLNGGASGSVSYEVMVEN</sequence>
<reference evidence="9 10" key="1">
    <citation type="submission" date="2018-05" db="EMBL/GenBank/DDBJ databases">
        <title>Leucothrix arctica sp. nov., isolated from Arctic seawater.</title>
        <authorList>
            <person name="Choi A."/>
            <person name="Baek K."/>
        </authorList>
    </citation>
    <scope>NUCLEOTIDE SEQUENCE [LARGE SCALE GENOMIC DNA]</scope>
    <source>
        <strain evidence="9 10">IMCC9719</strain>
    </source>
</reference>
<evidence type="ECO:0000259" key="6">
    <source>
        <dbReference type="Pfam" id="PF17210"/>
    </source>
</evidence>
<dbReference type="InterPro" id="IPR045826">
    <property type="entry name" value="SpaA_PFL_dom_2"/>
</dbReference>
<dbReference type="Proteomes" id="UP000245506">
    <property type="component" value="Unassembled WGS sequence"/>
</dbReference>
<dbReference type="NCBIfam" id="TIGR01451">
    <property type="entry name" value="B_ant_repeat"/>
    <property type="match status" value="1"/>
</dbReference>
<feature type="domain" description="SD-repeat containing protein B" evidence="6">
    <location>
        <begin position="2855"/>
        <end position="2925"/>
    </location>
</feature>
<feature type="compositionally biased region" description="Polar residues" evidence="4">
    <location>
        <begin position="2717"/>
        <end position="2730"/>
    </location>
</feature>
<evidence type="ECO:0000256" key="1">
    <source>
        <dbReference type="ARBA" id="ARBA00004613"/>
    </source>
</evidence>
<dbReference type="Gene3D" id="2.60.40.10">
    <property type="entry name" value="Immunoglobulins"/>
    <property type="match status" value="1"/>
</dbReference>
<name>A0A317CHV1_9GAMM</name>
<comment type="subcellular location">
    <subcellularLocation>
        <location evidence="1">Secreted</location>
    </subcellularLocation>
</comment>
<dbReference type="InterPro" id="IPR045474">
    <property type="entry name" value="GEVED"/>
</dbReference>
<organism evidence="9 10">
    <name type="scientific">Leucothrix arctica</name>
    <dbReference type="NCBI Taxonomy" id="1481894"/>
    <lineage>
        <taxon>Bacteria</taxon>
        <taxon>Pseudomonadati</taxon>
        <taxon>Pseudomonadota</taxon>
        <taxon>Gammaproteobacteria</taxon>
        <taxon>Thiotrichales</taxon>
        <taxon>Thiotrichaceae</taxon>
        <taxon>Leucothrix</taxon>
    </lineage>
</organism>
<feature type="domain" description="SpaA-like prealbumin fold" evidence="7">
    <location>
        <begin position="451"/>
        <end position="542"/>
    </location>
</feature>
<evidence type="ECO:0000259" key="7">
    <source>
        <dbReference type="Pfam" id="PF19403"/>
    </source>
</evidence>
<feature type="region of interest" description="Disordered" evidence="4">
    <location>
        <begin position="1124"/>
        <end position="1152"/>
    </location>
</feature>
<keyword evidence="10" id="KW-1185">Reference proteome</keyword>
<comment type="caution">
    <text evidence="9">The sequence shown here is derived from an EMBL/GenBank/DDBJ whole genome shotgun (WGS) entry which is preliminary data.</text>
</comment>
<feature type="region of interest" description="Disordered" evidence="4">
    <location>
        <begin position="54"/>
        <end position="75"/>
    </location>
</feature>
<gene>
    <name evidence="9" type="ORF">DKT75_05650</name>
</gene>